<feature type="region of interest" description="Disordered" evidence="1">
    <location>
        <begin position="62"/>
        <end position="83"/>
    </location>
</feature>
<sequence length="215" mass="22156">MSTLKIALSLLTILLGIAVVTTAAAVAAERPYSTPVVRAAAFGCTFDDGQLICGTVKKHRRTAGQQGGNEGDGTVGEPPCRPGGAAGLTRFGMPCDVQGGHKNKKKKKDVDVESQGERSCPPGYVVLKEKNKYGAFCEPKEGFPAQADQDGAGPVPAASRNVCCKPGEGGPYVCSSDSTPPEAEASIRSSLQKLFPAGHVTCAPERAQGGIPPGF</sequence>
<evidence type="ECO:0000313" key="4">
    <source>
        <dbReference type="Proteomes" id="UP001549036"/>
    </source>
</evidence>
<evidence type="ECO:0000313" key="3">
    <source>
        <dbReference type="EMBL" id="MET3596217.1"/>
    </source>
</evidence>
<evidence type="ECO:0000256" key="1">
    <source>
        <dbReference type="SAM" id="MobiDB-lite"/>
    </source>
</evidence>
<name>A0ABV2HZY6_9HYPH</name>
<feature type="signal peptide" evidence="2">
    <location>
        <begin position="1"/>
        <end position="23"/>
    </location>
</feature>
<reference evidence="3 4" key="1">
    <citation type="submission" date="2024-06" db="EMBL/GenBank/DDBJ databases">
        <title>Genomic Encyclopedia of Type Strains, Phase IV (KMG-IV): sequencing the most valuable type-strain genomes for metagenomic binning, comparative biology and taxonomic classification.</title>
        <authorList>
            <person name="Goeker M."/>
        </authorList>
    </citation>
    <scope>NUCLEOTIDE SEQUENCE [LARGE SCALE GENOMIC DNA]</scope>
    <source>
        <strain evidence="3 4">DSM 29846</strain>
    </source>
</reference>
<proteinExistence type="predicted"/>
<feature type="compositionally biased region" description="Gly residues" evidence="1">
    <location>
        <begin position="65"/>
        <end position="74"/>
    </location>
</feature>
<keyword evidence="2" id="KW-0732">Signal</keyword>
<gene>
    <name evidence="3" type="ORF">ABID26_005634</name>
</gene>
<evidence type="ECO:0000256" key="2">
    <source>
        <dbReference type="SAM" id="SignalP"/>
    </source>
</evidence>
<keyword evidence="4" id="KW-1185">Reference proteome</keyword>
<protein>
    <submittedName>
        <fullName evidence="3">Uncharacterized protein</fullName>
    </submittedName>
</protein>
<comment type="caution">
    <text evidence="3">The sequence shown here is derived from an EMBL/GenBank/DDBJ whole genome shotgun (WGS) entry which is preliminary data.</text>
</comment>
<feature type="region of interest" description="Disordered" evidence="1">
    <location>
        <begin position="96"/>
        <end position="118"/>
    </location>
</feature>
<feature type="chain" id="PRO_5045611011" evidence="2">
    <location>
        <begin position="24"/>
        <end position="215"/>
    </location>
</feature>
<accession>A0ABV2HZY6</accession>
<organism evidence="3 4">
    <name type="scientific">Mesorhizobium shonense</name>
    <dbReference type="NCBI Taxonomy" id="1209948"/>
    <lineage>
        <taxon>Bacteria</taxon>
        <taxon>Pseudomonadati</taxon>
        <taxon>Pseudomonadota</taxon>
        <taxon>Alphaproteobacteria</taxon>
        <taxon>Hyphomicrobiales</taxon>
        <taxon>Phyllobacteriaceae</taxon>
        <taxon>Mesorhizobium</taxon>
    </lineage>
</organism>
<dbReference type="Proteomes" id="UP001549036">
    <property type="component" value="Unassembled WGS sequence"/>
</dbReference>
<dbReference type="EMBL" id="JBEPLM010000013">
    <property type="protein sequence ID" value="MET3596217.1"/>
    <property type="molecule type" value="Genomic_DNA"/>
</dbReference>
<dbReference type="RefSeq" id="WP_292344302.1">
    <property type="nucleotide sequence ID" value="NZ_JBEPLM010000013.1"/>
</dbReference>